<dbReference type="EMBL" id="PXVC01000024">
    <property type="protein sequence ID" value="PSI01645.1"/>
    <property type="molecule type" value="Genomic_DNA"/>
</dbReference>
<feature type="transmembrane region" description="Helical" evidence="1">
    <location>
        <begin position="16"/>
        <end position="35"/>
    </location>
</feature>
<keyword evidence="1" id="KW-1133">Transmembrane helix</keyword>
<protein>
    <submittedName>
        <fullName evidence="2">DUF2232 domain-containing protein</fullName>
    </submittedName>
</protein>
<sequence length="214" mass="23446">MAVDQRRREARRLTETAYMAASTGLLWVAIYYLPIGDAIFRLAIPLPLALLQLRQGGRAALQGVAVSVLLLTVLMGPVRGPMMLFPYGALALWLGWCWCRRISWWFSIGIGLLIGTGGLLVRVAVLSLLLGENLWVVITSAAAGLLENLAERLQLLGAPDLQQVELLALGLLLLQNLIYLLALHAVAHWVFPRLKQELPAPPALLRPLLALDPL</sequence>
<reference evidence="3" key="1">
    <citation type="submission" date="2018-03" db="EMBL/GenBank/DDBJ databases">
        <title>Ecological and genomic features of two cosmopolitan and abundant freshwater picocyanobacteria.</title>
        <authorList>
            <person name="Cabello-Yeves P.J."/>
            <person name="Picazo A."/>
            <person name="Camacho A."/>
            <person name="Callieri C."/>
            <person name="Rosselli R."/>
            <person name="Roda-Garcia J."/>
            <person name="Coutinho F.H."/>
            <person name="Rodriguez-Valera F."/>
        </authorList>
    </citation>
    <scope>NUCLEOTIDE SEQUENCE [LARGE SCALE GENOMIC DNA]</scope>
    <source>
        <strain evidence="3">Tous</strain>
    </source>
</reference>
<dbReference type="Proteomes" id="UP000240206">
    <property type="component" value="Unassembled WGS sequence"/>
</dbReference>
<gene>
    <name evidence="2" type="ORF">C7K08_06750</name>
</gene>
<evidence type="ECO:0000313" key="3">
    <source>
        <dbReference type="Proteomes" id="UP000240206"/>
    </source>
</evidence>
<keyword evidence="3" id="KW-1185">Reference proteome</keyword>
<feature type="transmembrane region" description="Helical" evidence="1">
    <location>
        <begin position="102"/>
        <end position="121"/>
    </location>
</feature>
<evidence type="ECO:0000313" key="2">
    <source>
        <dbReference type="EMBL" id="PSI01645.1"/>
    </source>
</evidence>
<dbReference type="Pfam" id="PF09991">
    <property type="entry name" value="DUF2232"/>
    <property type="match status" value="1"/>
</dbReference>
<organism evidence="2 3">
    <name type="scientific">Synechococcus lacustris str. Tous</name>
    <dbReference type="NCBI Taxonomy" id="1910958"/>
    <lineage>
        <taxon>Bacteria</taxon>
        <taxon>Bacillati</taxon>
        <taxon>Cyanobacteriota</taxon>
        <taxon>Cyanophyceae</taxon>
        <taxon>Synechococcales</taxon>
        <taxon>Synechococcaceae</taxon>
        <taxon>Synechococcus</taxon>
    </lineage>
</organism>
<name>A0A2P7EEH1_9SYNE</name>
<dbReference type="AlphaFoldDB" id="A0A2P7EEH1"/>
<feature type="transmembrane region" description="Helical" evidence="1">
    <location>
        <begin position="166"/>
        <end position="191"/>
    </location>
</feature>
<dbReference type="STRING" id="1910958.BTM30_09560"/>
<evidence type="ECO:0000256" key="1">
    <source>
        <dbReference type="SAM" id="Phobius"/>
    </source>
</evidence>
<dbReference type="RefSeq" id="WP_106499883.1">
    <property type="nucleotide sequence ID" value="NZ_PXVC01000024.1"/>
</dbReference>
<dbReference type="InterPro" id="IPR018710">
    <property type="entry name" value="DUF2232"/>
</dbReference>
<keyword evidence="1" id="KW-0472">Membrane</keyword>
<proteinExistence type="predicted"/>
<dbReference type="PANTHER" id="PTHR37185">
    <property type="entry name" value="MEMBRANE PROTEIN"/>
    <property type="match status" value="1"/>
</dbReference>
<accession>A0A2P7EEH1</accession>
<comment type="caution">
    <text evidence="2">The sequence shown here is derived from an EMBL/GenBank/DDBJ whole genome shotgun (WGS) entry which is preliminary data.</text>
</comment>
<dbReference type="PANTHER" id="PTHR37185:SF3">
    <property type="entry name" value="MEMBRANE PROTEIN"/>
    <property type="match status" value="1"/>
</dbReference>
<feature type="transmembrane region" description="Helical" evidence="1">
    <location>
        <begin position="80"/>
        <end position="96"/>
    </location>
</feature>
<keyword evidence="1" id="KW-0812">Transmembrane</keyword>